<dbReference type="PANTHER" id="PTHR11728">
    <property type="entry name" value="GLYCEROL-3-PHOSPHATE DEHYDROGENASE"/>
    <property type="match status" value="1"/>
</dbReference>
<evidence type="ECO:0008006" key="7">
    <source>
        <dbReference type="Google" id="ProtNLM"/>
    </source>
</evidence>
<dbReference type="InterPro" id="IPR008927">
    <property type="entry name" value="6-PGluconate_DH-like_C_sf"/>
</dbReference>
<dbReference type="HAMAP" id="MF_00394">
    <property type="entry name" value="NAD_Glyc3P_dehydrog"/>
    <property type="match status" value="1"/>
</dbReference>
<dbReference type="NCBIfam" id="NF000940">
    <property type="entry name" value="PRK00094.1-2"/>
    <property type="match status" value="1"/>
</dbReference>
<dbReference type="EMBL" id="BARV01002044">
    <property type="protein sequence ID" value="GAI02191.1"/>
    <property type="molecule type" value="Genomic_DNA"/>
</dbReference>
<comment type="similarity">
    <text evidence="1">Belongs to the NAD-dependent glycerol-3-phosphate dehydrogenase family.</text>
</comment>
<keyword evidence="3" id="KW-0520">NAD</keyword>
<dbReference type="InterPro" id="IPR013328">
    <property type="entry name" value="6PGD_dom2"/>
</dbReference>
<dbReference type="GO" id="GO:0005829">
    <property type="term" value="C:cytosol"/>
    <property type="evidence" value="ECO:0007669"/>
    <property type="project" value="TreeGrafter"/>
</dbReference>
<dbReference type="InterPro" id="IPR036291">
    <property type="entry name" value="NAD(P)-bd_dom_sf"/>
</dbReference>
<dbReference type="PROSITE" id="PS00957">
    <property type="entry name" value="NAD_G3PDH"/>
    <property type="match status" value="1"/>
</dbReference>
<sequence length="350" mass="37153">MPKIAIIGTTTWGKTLGVVLAHKGLQVRLWARTERETTELRSAGPNPALLPGITFPPQLSITSLLGEALADVKAVILAVPSQTMRHNIRLVQGYLNRSMIVVSAAKGLEIGSSKRMSQVIAEEIDPRFWSNICVLSGPNLSWEIIHGLPAATVVAAEDEAVARIAQELLTAPNFCVYTNTDVIGVELGGALKNIIALGAGMVDGLGYGDNAKAAFITRGLTELAALGVALGANPLTFAGLAGVGDLIATCASPLSRNHYVGVELAKGRSLKEITDSMTGVAEGVSTTIAARNLAQQLGLGMPITEKIYQVLFEGADPRQAMVAIMAAEAKHELAGHKWELFSFFRHRKHH</sequence>
<feature type="domain" description="Glycerol-3-phosphate dehydrogenase NAD-dependent C-terminal" evidence="5">
    <location>
        <begin position="181"/>
        <end position="321"/>
    </location>
</feature>
<dbReference type="GO" id="GO:0005975">
    <property type="term" value="P:carbohydrate metabolic process"/>
    <property type="evidence" value="ECO:0007669"/>
    <property type="project" value="InterPro"/>
</dbReference>
<dbReference type="InterPro" id="IPR011128">
    <property type="entry name" value="G3P_DH_NAD-dep_N"/>
</dbReference>
<evidence type="ECO:0000313" key="6">
    <source>
        <dbReference type="EMBL" id="GAI02191.1"/>
    </source>
</evidence>
<dbReference type="NCBIfam" id="NF000942">
    <property type="entry name" value="PRK00094.1-4"/>
    <property type="match status" value="1"/>
</dbReference>
<dbReference type="Pfam" id="PF07479">
    <property type="entry name" value="NAD_Gly3P_dh_C"/>
    <property type="match status" value="1"/>
</dbReference>
<protein>
    <recommendedName>
        <fullName evidence="7">Glycerol-3-phosphate dehydrogenase NAD-dependent C-terminal domain-containing protein</fullName>
    </recommendedName>
</protein>
<accession>X1L8I8</accession>
<dbReference type="PRINTS" id="PR00077">
    <property type="entry name" value="GPDHDRGNASE"/>
</dbReference>
<dbReference type="FunFam" id="3.40.50.720:FF:000019">
    <property type="entry name" value="Glycerol-3-phosphate dehydrogenase [NAD(P)+]"/>
    <property type="match status" value="1"/>
</dbReference>
<proteinExistence type="inferred from homology"/>
<organism evidence="6">
    <name type="scientific">marine sediment metagenome</name>
    <dbReference type="NCBI Taxonomy" id="412755"/>
    <lineage>
        <taxon>unclassified sequences</taxon>
        <taxon>metagenomes</taxon>
        <taxon>ecological metagenomes</taxon>
    </lineage>
</organism>
<dbReference type="PANTHER" id="PTHR11728:SF1">
    <property type="entry name" value="GLYCEROL-3-PHOSPHATE DEHYDROGENASE [NAD(+)] 2, CHLOROPLASTIC"/>
    <property type="match status" value="1"/>
</dbReference>
<dbReference type="GO" id="GO:0047952">
    <property type="term" value="F:glycerol-3-phosphate dehydrogenase [NAD(P)+] activity"/>
    <property type="evidence" value="ECO:0007669"/>
    <property type="project" value="TreeGrafter"/>
</dbReference>
<reference evidence="6" key="1">
    <citation type="journal article" date="2014" name="Front. Microbiol.">
        <title>High frequency of phylogenetically diverse reductive dehalogenase-homologous genes in deep subseafloor sedimentary metagenomes.</title>
        <authorList>
            <person name="Kawai M."/>
            <person name="Futagami T."/>
            <person name="Toyoda A."/>
            <person name="Takaki Y."/>
            <person name="Nishi S."/>
            <person name="Hori S."/>
            <person name="Arai W."/>
            <person name="Tsubouchi T."/>
            <person name="Morono Y."/>
            <person name="Uchiyama I."/>
            <person name="Ito T."/>
            <person name="Fujiyama A."/>
            <person name="Inagaki F."/>
            <person name="Takami H."/>
        </authorList>
    </citation>
    <scope>NUCLEOTIDE SEQUENCE</scope>
    <source>
        <strain evidence="6">Expedition CK06-06</strain>
    </source>
</reference>
<dbReference type="FunFam" id="1.10.1040.10:FF:000001">
    <property type="entry name" value="Glycerol-3-phosphate dehydrogenase [NAD(P)+]"/>
    <property type="match status" value="1"/>
</dbReference>
<dbReference type="InterPro" id="IPR006109">
    <property type="entry name" value="G3P_DH_NAD-dep_C"/>
</dbReference>
<feature type="domain" description="Glycerol-3-phosphate dehydrogenase NAD-dependent N-terminal" evidence="4">
    <location>
        <begin position="3"/>
        <end position="161"/>
    </location>
</feature>
<gene>
    <name evidence="6" type="ORF">S06H3_05496</name>
</gene>
<name>X1L8I8_9ZZZZ</name>
<evidence type="ECO:0000256" key="2">
    <source>
        <dbReference type="ARBA" id="ARBA00023002"/>
    </source>
</evidence>
<evidence type="ECO:0000256" key="1">
    <source>
        <dbReference type="ARBA" id="ARBA00011009"/>
    </source>
</evidence>
<evidence type="ECO:0000256" key="3">
    <source>
        <dbReference type="ARBA" id="ARBA00023027"/>
    </source>
</evidence>
<dbReference type="GO" id="GO:0051287">
    <property type="term" value="F:NAD binding"/>
    <property type="evidence" value="ECO:0007669"/>
    <property type="project" value="InterPro"/>
</dbReference>
<dbReference type="InterPro" id="IPR006168">
    <property type="entry name" value="G3P_DH_NAD-dep"/>
</dbReference>
<dbReference type="AlphaFoldDB" id="X1L8I8"/>
<dbReference type="SUPFAM" id="SSF51735">
    <property type="entry name" value="NAD(P)-binding Rossmann-fold domains"/>
    <property type="match status" value="1"/>
</dbReference>
<dbReference type="Pfam" id="PF01210">
    <property type="entry name" value="NAD_Gly3P_dh_N"/>
    <property type="match status" value="1"/>
</dbReference>
<dbReference type="SUPFAM" id="SSF48179">
    <property type="entry name" value="6-phosphogluconate dehydrogenase C-terminal domain-like"/>
    <property type="match status" value="1"/>
</dbReference>
<dbReference type="Gene3D" id="1.10.1040.10">
    <property type="entry name" value="N-(1-d-carboxylethyl)-l-norvaline Dehydrogenase, domain 2"/>
    <property type="match status" value="1"/>
</dbReference>
<dbReference type="GO" id="GO:0046168">
    <property type="term" value="P:glycerol-3-phosphate catabolic process"/>
    <property type="evidence" value="ECO:0007669"/>
    <property type="project" value="InterPro"/>
</dbReference>
<dbReference type="PIRSF" id="PIRSF000114">
    <property type="entry name" value="Glycerol-3-P_dh"/>
    <property type="match status" value="1"/>
</dbReference>
<keyword evidence="2" id="KW-0560">Oxidoreductase</keyword>
<evidence type="ECO:0000259" key="4">
    <source>
        <dbReference type="Pfam" id="PF01210"/>
    </source>
</evidence>
<evidence type="ECO:0000259" key="5">
    <source>
        <dbReference type="Pfam" id="PF07479"/>
    </source>
</evidence>
<dbReference type="Gene3D" id="3.40.50.720">
    <property type="entry name" value="NAD(P)-binding Rossmann-like Domain"/>
    <property type="match status" value="1"/>
</dbReference>
<comment type="caution">
    <text evidence="6">The sequence shown here is derived from an EMBL/GenBank/DDBJ whole genome shotgun (WGS) entry which is preliminary data.</text>
</comment>